<accession>A0A813CLN4</accession>
<gene>
    <name evidence="1" type="ORF">SNEC2469_LOCUS35656</name>
</gene>
<evidence type="ECO:0000313" key="2">
    <source>
        <dbReference type="Proteomes" id="UP000601435"/>
    </source>
</evidence>
<dbReference type="EMBL" id="CAJNJA010104391">
    <property type="protein sequence ID" value="CAE7945745.1"/>
    <property type="molecule type" value="Genomic_DNA"/>
</dbReference>
<feature type="non-terminal residue" evidence="1">
    <location>
        <position position="292"/>
    </location>
</feature>
<sequence length="292" mass="31669">TPSDAAAVTEGGRLSLGGLQTTDEDFYKACVDGATWRIVSQAVPQRFPDFCHLAQSAANATGHVAREESELQLCRKIHSEVAGQMRAGKSNVTYQDIKDVVLRSKPRSAGTVPALFVFTLRYSGGQSAHLLHETEKFVRAHGFNSRLLGPDTYEALNTELKSRDPGAQIRHMLLHFAYGVDDPRALSPSDVKKALSTSMANKREEATKLLEECKALCSAHSVPAALALKAVGFLQVNMVGVLLDKKKFKKHASLQKAAEHCITEIQEGVQIHFPNPFASTTSASSSLKSSPK</sequence>
<organism evidence="1 2">
    <name type="scientific">Symbiodinium necroappetens</name>
    <dbReference type="NCBI Taxonomy" id="1628268"/>
    <lineage>
        <taxon>Eukaryota</taxon>
        <taxon>Sar</taxon>
        <taxon>Alveolata</taxon>
        <taxon>Dinophyceae</taxon>
        <taxon>Suessiales</taxon>
        <taxon>Symbiodiniaceae</taxon>
        <taxon>Symbiodinium</taxon>
    </lineage>
</organism>
<protein>
    <submittedName>
        <fullName evidence="1">Uncharacterized protein</fullName>
    </submittedName>
</protein>
<dbReference type="Proteomes" id="UP000601435">
    <property type="component" value="Unassembled WGS sequence"/>
</dbReference>
<feature type="non-terminal residue" evidence="1">
    <location>
        <position position="1"/>
    </location>
</feature>
<keyword evidence="2" id="KW-1185">Reference proteome</keyword>
<reference evidence="1" key="1">
    <citation type="submission" date="2021-02" db="EMBL/GenBank/DDBJ databases">
        <authorList>
            <person name="Dougan E. K."/>
            <person name="Rhodes N."/>
            <person name="Thang M."/>
            <person name="Chan C."/>
        </authorList>
    </citation>
    <scope>NUCLEOTIDE SEQUENCE</scope>
</reference>
<proteinExistence type="predicted"/>
<comment type="caution">
    <text evidence="1">The sequence shown here is derived from an EMBL/GenBank/DDBJ whole genome shotgun (WGS) entry which is preliminary data.</text>
</comment>
<dbReference type="AlphaFoldDB" id="A0A813CLN4"/>
<name>A0A813CLN4_9DINO</name>
<dbReference type="OrthoDB" id="419401at2759"/>
<evidence type="ECO:0000313" key="1">
    <source>
        <dbReference type="EMBL" id="CAE7945745.1"/>
    </source>
</evidence>